<protein>
    <recommendedName>
        <fullName evidence="4">Molybdenum cofactor sulfurase</fullName>
        <shortName evidence="4">MCS</shortName>
        <shortName evidence="4">MOS</shortName>
        <shortName evidence="4">MoCo sulfurase</shortName>
        <ecNumber evidence="4">2.8.1.9</ecNumber>
    </recommendedName>
    <alternativeName>
        <fullName evidence="4">Molybdenum cofactor sulfurtransferase</fullName>
    </alternativeName>
</protein>
<dbReference type="GO" id="GO:0006777">
    <property type="term" value="P:Mo-molybdopterin cofactor biosynthetic process"/>
    <property type="evidence" value="ECO:0007669"/>
    <property type="project" value="UniProtKB-UniRule"/>
</dbReference>
<gene>
    <name evidence="4" type="primary">hxB</name>
    <name evidence="6" type="ORF">BDY17DRAFT_302386</name>
</gene>
<evidence type="ECO:0000256" key="2">
    <source>
        <dbReference type="ARBA" id="ARBA00022898"/>
    </source>
</evidence>
<dbReference type="InterPro" id="IPR005303">
    <property type="entry name" value="MOCOS_middle"/>
</dbReference>
<feature type="active site" evidence="4">
    <location>
        <position position="392"/>
    </location>
</feature>
<dbReference type="InterPro" id="IPR000192">
    <property type="entry name" value="Aminotrans_V_dom"/>
</dbReference>
<keyword evidence="7" id="KW-1185">Reference proteome</keyword>
<dbReference type="GO" id="GO:0030151">
    <property type="term" value="F:molybdenum ion binding"/>
    <property type="evidence" value="ECO:0007669"/>
    <property type="project" value="UniProtKB-UniRule"/>
</dbReference>
<name>A0A6A6PLB6_9PEZI</name>
<dbReference type="Gene3D" id="3.40.640.10">
    <property type="entry name" value="Type I PLP-dependent aspartate aminotransferase-like (Major domain)"/>
    <property type="match status" value="1"/>
</dbReference>
<feature type="domain" description="MOSC" evidence="5">
    <location>
        <begin position="629"/>
        <end position="781"/>
    </location>
</feature>
<dbReference type="InterPro" id="IPR005302">
    <property type="entry name" value="MoCF_Sase_C"/>
</dbReference>
<dbReference type="Pfam" id="PF03476">
    <property type="entry name" value="MOSC_N"/>
    <property type="match status" value="1"/>
</dbReference>
<dbReference type="SUPFAM" id="SSF141673">
    <property type="entry name" value="MOSC N-terminal domain-like"/>
    <property type="match status" value="1"/>
</dbReference>
<evidence type="ECO:0000256" key="1">
    <source>
        <dbReference type="ARBA" id="ARBA00022679"/>
    </source>
</evidence>
<dbReference type="OrthoDB" id="10264306at2759"/>
<dbReference type="AlphaFoldDB" id="A0A6A6PLB6"/>
<dbReference type="GO" id="GO:0008265">
    <property type="term" value="F:molybdenum cofactor sulfurtransferase activity"/>
    <property type="evidence" value="ECO:0007669"/>
    <property type="project" value="UniProtKB-UniRule"/>
</dbReference>
<dbReference type="InterPro" id="IPR015421">
    <property type="entry name" value="PyrdxlP-dep_Trfase_major"/>
</dbReference>
<comment type="cofactor">
    <cofactor evidence="4">
        <name>pyridoxal 5'-phosphate</name>
        <dbReference type="ChEBI" id="CHEBI:597326"/>
    </cofactor>
</comment>
<organism evidence="6 7">
    <name type="scientific">Neohortaea acidophila</name>
    <dbReference type="NCBI Taxonomy" id="245834"/>
    <lineage>
        <taxon>Eukaryota</taxon>
        <taxon>Fungi</taxon>
        <taxon>Dikarya</taxon>
        <taxon>Ascomycota</taxon>
        <taxon>Pezizomycotina</taxon>
        <taxon>Dothideomycetes</taxon>
        <taxon>Dothideomycetidae</taxon>
        <taxon>Mycosphaerellales</taxon>
        <taxon>Teratosphaeriaceae</taxon>
        <taxon>Neohortaea</taxon>
    </lineage>
</organism>
<dbReference type="SUPFAM" id="SSF53383">
    <property type="entry name" value="PLP-dependent transferases"/>
    <property type="match status" value="1"/>
</dbReference>
<dbReference type="PROSITE" id="PS51340">
    <property type="entry name" value="MOSC"/>
    <property type="match status" value="1"/>
</dbReference>
<comment type="similarity">
    <text evidence="4">Belongs to the class-V pyridoxal-phosphate-dependent aminotransferase family. MOCOS subfamily.</text>
</comment>
<dbReference type="InterPro" id="IPR028886">
    <property type="entry name" value="MoCo_sulfurase"/>
</dbReference>
<dbReference type="PANTHER" id="PTHR14237">
    <property type="entry name" value="MOLYBDOPTERIN COFACTOR SULFURASE MOSC"/>
    <property type="match status" value="1"/>
</dbReference>
<dbReference type="HAMAP" id="MF_03050">
    <property type="entry name" value="MOCOS"/>
    <property type="match status" value="1"/>
</dbReference>
<evidence type="ECO:0000256" key="3">
    <source>
        <dbReference type="ARBA" id="ARBA00023150"/>
    </source>
</evidence>
<accession>A0A6A6PLB6</accession>
<dbReference type="GO" id="GO:0030170">
    <property type="term" value="F:pyridoxal phosphate binding"/>
    <property type="evidence" value="ECO:0007669"/>
    <property type="project" value="UniProtKB-UniRule"/>
</dbReference>
<evidence type="ECO:0000259" key="5">
    <source>
        <dbReference type="PROSITE" id="PS51340"/>
    </source>
</evidence>
<dbReference type="GO" id="GO:0016829">
    <property type="term" value="F:lyase activity"/>
    <property type="evidence" value="ECO:0007669"/>
    <property type="project" value="UniProtKB-UniRule"/>
</dbReference>
<dbReference type="InterPro" id="IPR015424">
    <property type="entry name" value="PyrdxlP-dep_Trfase"/>
</dbReference>
<comment type="function">
    <text evidence="4">Sulfurates the molybdenum cofactor. Sulfation of molybdenum is essential for xanthine dehydrogenase (XDH) and aldehyde oxidase (ADO) enzymes in which molybdenum cofactor is liganded by 1 oxygen and 1 sulfur atom in active form.</text>
</comment>
<keyword evidence="2 4" id="KW-0663">Pyridoxal phosphate</keyword>
<evidence type="ECO:0000256" key="4">
    <source>
        <dbReference type="HAMAP-Rule" id="MF_03050"/>
    </source>
</evidence>
<proteinExistence type="inferred from homology"/>
<evidence type="ECO:0000313" key="6">
    <source>
        <dbReference type="EMBL" id="KAF2480782.1"/>
    </source>
</evidence>
<keyword evidence="1 4" id="KW-0808">Transferase</keyword>
<keyword evidence="3 4" id="KW-0501">Molybdenum cofactor biosynthesis</keyword>
<reference evidence="6" key="1">
    <citation type="journal article" date="2020" name="Stud. Mycol.">
        <title>101 Dothideomycetes genomes: a test case for predicting lifestyles and emergence of pathogens.</title>
        <authorList>
            <person name="Haridas S."/>
            <person name="Albert R."/>
            <person name="Binder M."/>
            <person name="Bloem J."/>
            <person name="Labutti K."/>
            <person name="Salamov A."/>
            <person name="Andreopoulos B."/>
            <person name="Baker S."/>
            <person name="Barry K."/>
            <person name="Bills G."/>
            <person name="Bluhm B."/>
            <person name="Cannon C."/>
            <person name="Castanera R."/>
            <person name="Culley D."/>
            <person name="Daum C."/>
            <person name="Ezra D."/>
            <person name="Gonzalez J."/>
            <person name="Henrissat B."/>
            <person name="Kuo A."/>
            <person name="Liang C."/>
            <person name="Lipzen A."/>
            <person name="Lutzoni F."/>
            <person name="Magnuson J."/>
            <person name="Mondo S."/>
            <person name="Nolan M."/>
            <person name="Ohm R."/>
            <person name="Pangilinan J."/>
            <person name="Park H.-J."/>
            <person name="Ramirez L."/>
            <person name="Alfaro M."/>
            <person name="Sun H."/>
            <person name="Tritt A."/>
            <person name="Yoshinaga Y."/>
            <person name="Zwiers L.-H."/>
            <person name="Turgeon B."/>
            <person name="Goodwin S."/>
            <person name="Spatafora J."/>
            <person name="Crous P."/>
            <person name="Grigoriev I."/>
        </authorList>
    </citation>
    <scope>NUCLEOTIDE SEQUENCE</scope>
    <source>
        <strain evidence="6">CBS 113389</strain>
    </source>
</reference>
<feature type="modified residue" description="N6-(pyridoxal phosphate)lysine" evidence="4">
    <location>
        <position position="228"/>
    </location>
</feature>
<dbReference type="Proteomes" id="UP000799767">
    <property type="component" value="Unassembled WGS sequence"/>
</dbReference>
<comment type="catalytic activity">
    <reaction evidence="4">
        <text>Mo-molybdopterin + L-cysteine + AH2 = thio-Mo-molybdopterin + L-alanine + A + H2O</text>
        <dbReference type="Rhea" id="RHEA:42636"/>
        <dbReference type="ChEBI" id="CHEBI:13193"/>
        <dbReference type="ChEBI" id="CHEBI:15377"/>
        <dbReference type="ChEBI" id="CHEBI:17499"/>
        <dbReference type="ChEBI" id="CHEBI:35235"/>
        <dbReference type="ChEBI" id="CHEBI:57972"/>
        <dbReference type="ChEBI" id="CHEBI:71302"/>
        <dbReference type="ChEBI" id="CHEBI:82685"/>
        <dbReference type="EC" id="2.8.1.9"/>
    </reaction>
</comment>
<evidence type="ECO:0000313" key="7">
    <source>
        <dbReference type="Proteomes" id="UP000799767"/>
    </source>
</evidence>
<dbReference type="EMBL" id="MU001639">
    <property type="protein sequence ID" value="KAF2480782.1"/>
    <property type="molecule type" value="Genomic_DNA"/>
</dbReference>
<sequence>MAGSNLPSDPEGYDAYISQMRTTEYPMLQDSIYLDHAGTTLYNKTLLQRFHDDMLAGLYGNPHSSSPSSQRSTQLVENVRLEVLRMFNADPELFDVVFTANATAAIKLVGEAFREWGFDYAYHVDSHTSLVGLRELAEEHVCLETDEQVRAWLKERQSVSNSMRLPLFAYPLQSNMNGRRLPLQWCRQSNTPNRVYTLADAAALVSTSPLDLSDAALAPDFSVFSFYKIFGFPDLGALIVKKSAAHIFSRKKYFGGGTVDMVICLKEEWHATKHGPLHQQLEDGTLPIHSIMALKSALQTHQELFGTLHRISEHTTRLAKSLYDGLASLRHANGRLVCDMYRHSSSTYGDGESQGPIVAFNILDGQGDWVSNAEVEKLTAIQKIHIRTGGVCNPGGTATALHLAPWEMRQNLSSGHRCGSENDILNGKPTGIIRVSLGAMSTSSDIQRFLAFMNEFFVDGSIEEPAVDSPLLESTNPRFHVESLTVYPIKSCGGWQVPHGQAWQVRLEGLAWDREWCIVHQGTGKALSQKQHPRMALLRPVLNLKDGSLRVSTVDGSNSVSVSLSRDPDLYVTDVKSAGATICGDGIQALVYNSPTIAAFFTDAIGTPCTLARFNPASDVSRHSKAHLQPSRDHEKLDKIPRPILFSNESPILTISRSSLSRLNEQIKAKGGKAASPSVFRANIVVAEDPWLAPGQEQPWAEDWWRGMRIGATQFDFLGGCRRCQMLCVDQESAARNSEPFVTLAKTRRFGGRVLFGVHTALVAGSRACASISAGDVVETLQ</sequence>
<dbReference type="Pfam" id="PF03473">
    <property type="entry name" value="MOSC"/>
    <property type="match status" value="1"/>
</dbReference>
<dbReference type="Pfam" id="PF00266">
    <property type="entry name" value="Aminotran_5"/>
    <property type="match status" value="1"/>
</dbReference>
<dbReference type="PANTHER" id="PTHR14237:SF80">
    <property type="entry name" value="MOLYBDENUM COFACTOR SULFURASE"/>
    <property type="match status" value="1"/>
</dbReference>
<dbReference type="EC" id="2.8.1.9" evidence="4"/>